<evidence type="ECO:0000256" key="2">
    <source>
        <dbReference type="ARBA" id="ARBA00007254"/>
    </source>
</evidence>
<dbReference type="HAMAP" id="MF_00115">
    <property type="entry name" value="MscL"/>
    <property type="match status" value="1"/>
</dbReference>
<gene>
    <name evidence="10 11" type="primary">mscL</name>
    <name evidence="11" type="ORF">E3T55_05730</name>
</gene>
<comment type="subunit">
    <text evidence="10">Homopentamer.</text>
</comment>
<evidence type="ECO:0000256" key="8">
    <source>
        <dbReference type="ARBA" id="ARBA00023136"/>
    </source>
</evidence>
<dbReference type="Gene3D" id="1.10.1200.120">
    <property type="entry name" value="Large-conductance mechanosensitive channel, MscL, domain 1"/>
    <property type="match status" value="1"/>
</dbReference>
<keyword evidence="8 10" id="KW-0472">Membrane</keyword>
<dbReference type="EMBL" id="SOHE01000023">
    <property type="protein sequence ID" value="TFD53060.1"/>
    <property type="molecule type" value="Genomic_DNA"/>
</dbReference>
<keyword evidence="6 10" id="KW-1133">Transmembrane helix</keyword>
<keyword evidence="5 10" id="KW-0812">Transmembrane</keyword>
<dbReference type="InterPro" id="IPR036019">
    <property type="entry name" value="MscL_channel"/>
</dbReference>
<dbReference type="PANTHER" id="PTHR30266">
    <property type="entry name" value="MECHANOSENSITIVE CHANNEL MSCL"/>
    <property type="match status" value="1"/>
</dbReference>
<evidence type="ECO:0000256" key="4">
    <source>
        <dbReference type="ARBA" id="ARBA00022475"/>
    </source>
</evidence>
<keyword evidence="3 10" id="KW-0813">Transport</keyword>
<evidence type="ECO:0000256" key="7">
    <source>
        <dbReference type="ARBA" id="ARBA00023065"/>
    </source>
</evidence>
<name>A0A4V3IRP3_9MICO</name>
<dbReference type="PROSITE" id="PS01327">
    <property type="entry name" value="MSCL"/>
    <property type="match status" value="1"/>
</dbReference>
<evidence type="ECO:0000256" key="10">
    <source>
        <dbReference type="HAMAP-Rule" id="MF_00115"/>
    </source>
</evidence>
<evidence type="ECO:0000256" key="1">
    <source>
        <dbReference type="ARBA" id="ARBA00004651"/>
    </source>
</evidence>
<dbReference type="InterPro" id="IPR001185">
    <property type="entry name" value="MS_channel"/>
</dbReference>
<evidence type="ECO:0000256" key="6">
    <source>
        <dbReference type="ARBA" id="ARBA00022989"/>
    </source>
</evidence>
<dbReference type="PANTHER" id="PTHR30266:SF2">
    <property type="entry name" value="LARGE-CONDUCTANCE MECHANOSENSITIVE CHANNEL"/>
    <property type="match status" value="1"/>
</dbReference>
<evidence type="ECO:0000256" key="3">
    <source>
        <dbReference type="ARBA" id="ARBA00022448"/>
    </source>
</evidence>
<feature type="transmembrane region" description="Helical" evidence="10">
    <location>
        <begin position="46"/>
        <end position="73"/>
    </location>
</feature>
<dbReference type="AlphaFoldDB" id="A0A4V3IRP3"/>
<organism evidence="11 12">
    <name type="scientific">Cryobacterium frigoriphilum</name>
    <dbReference type="NCBI Taxonomy" id="1259150"/>
    <lineage>
        <taxon>Bacteria</taxon>
        <taxon>Bacillati</taxon>
        <taxon>Actinomycetota</taxon>
        <taxon>Actinomycetes</taxon>
        <taxon>Micrococcales</taxon>
        <taxon>Microbacteriaceae</taxon>
        <taxon>Cryobacterium</taxon>
    </lineage>
</organism>
<dbReference type="InterPro" id="IPR037673">
    <property type="entry name" value="MSC/AndL"/>
</dbReference>
<accession>A0A4V3IRP3</accession>
<dbReference type="GO" id="GO:0005886">
    <property type="term" value="C:plasma membrane"/>
    <property type="evidence" value="ECO:0007669"/>
    <property type="project" value="UniProtKB-SubCell"/>
</dbReference>
<keyword evidence="9 10" id="KW-0407">Ion channel</keyword>
<evidence type="ECO:0000313" key="12">
    <source>
        <dbReference type="Proteomes" id="UP000297447"/>
    </source>
</evidence>
<dbReference type="PRINTS" id="PR01264">
    <property type="entry name" value="MECHCHANNEL"/>
</dbReference>
<evidence type="ECO:0000313" key="11">
    <source>
        <dbReference type="EMBL" id="TFD53060.1"/>
    </source>
</evidence>
<keyword evidence="4 10" id="KW-1003">Cell membrane</keyword>
<evidence type="ECO:0000256" key="9">
    <source>
        <dbReference type="ARBA" id="ARBA00023303"/>
    </source>
</evidence>
<dbReference type="Pfam" id="PF01741">
    <property type="entry name" value="MscL"/>
    <property type="match status" value="1"/>
</dbReference>
<dbReference type="InterPro" id="IPR019823">
    <property type="entry name" value="Mechanosensitive_channel_CS"/>
</dbReference>
<comment type="subcellular location">
    <subcellularLocation>
        <location evidence="1 10">Cell membrane</location>
        <topology evidence="1 10">Multi-pass membrane protein</topology>
    </subcellularLocation>
</comment>
<dbReference type="OrthoDB" id="9810350at2"/>
<keyword evidence="12" id="KW-1185">Reference proteome</keyword>
<dbReference type="RefSeq" id="WP_134518625.1">
    <property type="nucleotide sequence ID" value="NZ_SOHE01000023.1"/>
</dbReference>
<proteinExistence type="inferred from homology"/>
<evidence type="ECO:0000256" key="5">
    <source>
        <dbReference type="ARBA" id="ARBA00022692"/>
    </source>
</evidence>
<comment type="caution">
    <text evidence="11">The sequence shown here is derived from an EMBL/GenBank/DDBJ whole genome shotgun (WGS) entry which is preliminary data.</text>
</comment>
<keyword evidence="7 10" id="KW-0406">Ion transport</keyword>
<comment type="function">
    <text evidence="10">Channel that opens in response to stretch forces in the membrane lipid bilayer. May participate in the regulation of osmotic pressure changes within the cell.</text>
</comment>
<dbReference type="Proteomes" id="UP000297447">
    <property type="component" value="Unassembled WGS sequence"/>
</dbReference>
<dbReference type="NCBIfam" id="TIGR00220">
    <property type="entry name" value="mscL"/>
    <property type="match status" value="1"/>
</dbReference>
<sequence length="194" mass="19885">MISPAAKRAAILLDRPTAIVKGGARIAGPTLNGFKAFIMRGNVIDLAVAVVIGTAFTAVVTAIVGSVFTPLIASLFDASSLEKALIVPLPGSAEDEGLLFGAVIAAVINFLLIAFVVYFVLVMPINRLRKAQDRRRDAGIPVEAVADPTTELALLTEIRDLLAAGAVDSAARTAASAAASTAASTAPDAPKHTL</sequence>
<dbReference type="GO" id="GO:0008381">
    <property type="term" value="F:mechanosensitive monoatomic ion channel activity"/>
    <property type="evidence" value="ECO:0007669"/>
    <property type="project" value="UniProtKB-UniRule"/>
</dbReference>
<comment type="similarity">
    <text evidence="2 10">Belongs to the MscL family.</text>
</comment>
<reference evidence="11 12" key="1">
    <citation type="submission" date="2019-03" db="EMBL/GenBank/DDBJ databases">
        <title>Genomics of glacier-inhabiting Cryobacterium strains.</title>
        <authorList>
            <person name="Liu Q."/>
            <person name="Xin Y.-H."/>
        </authorList>
    </citation>
    <scope>NUCLEOTIDE SEQUENCE [LARGE SCALE GENOMIC DNA]</scope>
    <source>
        <strain evidence="11 12">Hh14</strain>
    </source>
</reference>
<feature type="transmembrane region" description="Helical" evidence="10">
    <location>
        <begin position="98"/>
        <end position="125"/>
    </location>
</feature>
<dbReference type="SUPFAM" id="SSF81330">
    <property type="entry name" value="Gated mechanosensitive channel"/>
    <property type="match status" value="1"/>
</dbReference>
<protein>
    <recommendedName>
        <fullName evidence="10">Large-conductance mechanosensitive channel</fullName>
    </recommendedName>
</protein>